<sequence>MRHQEAFSRSKPWGWLLGPFLPRSFDDAPVTSIIDSEEVIREEVEEVLGRYAICPPSYRLRLLMCPESETGEDLQSGPEEWVIYVALTDRAGEIVAAMTALEKYLHRRLARYAIRVKAVYWRMLPA</sequence>
<evidence type="ECO:0000313" key="1">
    <source>
        <dbReference type="EMBL" id="TFZ02521.1"/>
    </source>
</evidence>
<accession>A0A4Z0BUL3</accession>
<evidence type="ECO:0000313" key="2">
    <source>
        <dbReference type="Proteomes" id="UP000298180"/>
    </source>
</evidence>
<dbReference type="OrthoDB" id="9848615at2"/>
<comment type="caution">
    <text evidence="1">The sequence shown here is derived from an EMBL/GenBank/DDBJ whole genome shotgun (WGS) entry which is preliminary data.</text>
</comment>
<protein>
    <submittedName>
        <fullName evidence="1">Uncharacterized protein</fullName>
    </submittedName>
</protein>
<keyword evidence="2" id="KW-1185">Reference proteome</keyword>
<gene>
    <name evidence="1" type="ORF">EZ313_14770</name>
</gene>
<organism evidence="1 2">
    <name type="scientific">Ramlibacter henchirensis</name>
    <dbReference type="NCBI Taxonomy" id="204072"/>
    <lineage>
        <taxon>Bacteria</taxon>
        <taxon>Pseudomonadati</taxon>
        <taxon>Pseudomonadota</taxon>
        <taxon>Betaproteobacteria</taxon>
        <taxon>Burkholderiales</taxon>
        <taxon>Comamonadaceae</taxon>
        <taxon>Ramlibacter</taxon>
    </lineage>
</organism>
<dbReference type="Proteomes" id="UP000298180">
    <property type="component" value="Unassembled WGS sequence"/>
</dbReference>
<dbReference type="AlphaFoldDB" id="A0A4Z0BUL3"/>
<proteinExistence type="predicted"/>
<dbReference type="EMBL" id="SMLM01000002">
    <property type="protein sequence ID" value="TFZ02521.1"/>
    <property type="molecule type" value="Genomic_DNA"/>
</dbReference>
<reference evidence="1 2" key="1">
    <citation type="submission" date="2019-03" db="EMBL/GenBank/DDBJ databases">
        <title>Ramlibacter henchirensis DSM 14656, whole genome shotgun sequence.</title>
        <authorList>
            <person name="Zhang X."/>
            <person name="Feng G."/>
            <person name="Zhu H."/>
        </authorList>
    </citation>
    <scope>NUCLEOTIDE SEQUENCE [LARGE SCALE GENOMIC DNA]</scope>
    <source>
        <strain evidence="1 2">DSM 14656</strain>
    </source>
</reference>
<dbReference type="RefSeq" id="WP_135264046.1">
    <property type="nucleotide sequence ID" value="NZ_SMLM01000002.1"/>
</dbReference>
<name>A0A4Z0BUL3_9BURK</name>